<dbReference type="EMBL" id="RJVU01056427">
    <property type="protein sequence ID" value="ROK54647.1"/>
    <property type="molecule type" value="Genomic_DNA"/>
</dbReference>
<dbReference type="AlphaFoldDB" id="A0A3N0XZR0"/>
<protein>
    <submittedName>
        <fullName evidence="4">SE-cephalotoxin</fullName>
    </submittedName>
</protein>
<dbReference type="PANTHER" id="PTHR40472">
    <property type="entry name" value="RICIN B-TYPE LECTIN DOMAIN-CONTAINING PROTEIN"/>
    <property type="match status" value="1"/>
</dbReference>
<reference evidence="4 5" key="1">
    <citation type="submission" date="2018-10" db="EMBL/GenBank/DDBJ databases">
        <title>Genome assembly for a Yunnan-Guizhou Plateau 3E fish, Anabarilius grahami (Regan), and its evolutionary and genetic applications.</title>
        <authorList>
            <person name="Jiang W."/>
        </authorList>
    </citation>
    <scope>NUCLEOTIDE SEQUENCE [LARGE SCALE GENOMIC DNA]</scope>
    <source>
        <strain evidence="4">AG-KIZ</strain>
        <tissue evidence="4">Muscle</tissue>
    </source>
</reference>
<proteinExistence type="predicted"/>
<keyword evidence="5" id="KW-1185">Reference proteome</keyword>
<evidence type="ECO:0000256" key="1">
    <source>
        <dbReference type="PROSITE-ProRule" id="PRU00196"/>
    </source>
</evidence>
<comment type="caution">
    <text evidence="1">Lacks conserved residue(s) required for the propagation of feature annotation.</text>
</comment>
<comment type="caution">
    <text evidence="4">The sequence shown here is derived from an EMBL/GenBank/DDBJ whole genome shotgun (WGS) entry which is preliminary data.</text>
</comment>
<feature type="region of interest" description="Disordered" evidence="2">
    <location>
        <begin position="947"/>
        <end position="1001"/>
    </location>
</feature>
<evidence type="ECO:0000259" key="3">
    <source>
        <dbReference type="PROSITE" id="PS50287"/>
    </source>
</evidence>
<accession>A0A3N0XZR0</accession>
<dbReference type="InterPro" id="IPR001190">
    <property type="entry name" value="SRCR"/>
</dbReference>
<dbReference type="PANTHER" id="PTHR40472:SF8">
    <property type="entry name" value="RAPUNZEL 2"/>
    <property type="match status" value="1"/>
</dbReference>
<evidence type="ECO:0000313" key="5">
    <source>
        <dbReference type="Proteomes" id="UP000281406"/>
    </source>
</evidence>
<dbReference type="InterPro" id="IPR000742">
    <property type="entry name" value="EGF"/>
</dbReference>
<dbReference type="PROSITE" id="PS50287">
    <property type="entry name" value="SRCR_2"/>
    <property type="match status" value="1"/>
</dbReference>
<keyword evidence="1" id="KW-1015">Disulfide bond</keyword>
<evidence type="ECO:0000313" key="4">
    <source>
        <dbReference type="EMBL" id="ROK54647.1"/>
    </source>
</evidence>
<dbReference type="InterPro" id="IPR039051">
    <property type="entry name" value="SE-CTX-like"/>
</dbReference>
<gene>
    <name evidence="4" type="ORF">DPX16_21286</name>
</gene>
<feature type="compositionally biased region" description="Polar residues" evidence="2">
    <location>
        <begin position="977"/>
        <end position="986"/>
    </location>
</feature>
<dbReference type="OrthoDB" id="4405280at2759"/>
<feature type="disulfide bond" evidence="1">
    <location>
        <begin position="686"/>
        <end position="747"/>
    </location>
</feature>
<organism evidence="4 5">
    <name type="scientific">Anabarilius grahami</name>
    <name type="common">Kanglang fish</name>
    <name type="synonym">Barilius grahami</name>
    <dbReference type="NCBI Taxonomy" id="495550"/>
    <lineage>
        <taxon>Eukaryota</taxon>
        <taxon>Metazoa</taxon>
        <taxon>Chordata</taxon>
        <taxon>Craniata</taxon>
        <taxon>Vertebrata</taxon>
        <taxon>Euteleostomi</taxon>
        <taxon>Actinopterygii</taxon>
        <taxon>Neopterygii</taxon>
        <taxon>Teleostei</taxon>
        <taxon>Ostariophysi</taxon>
        <taxon>Cypriniformes</taxon>
        <taxon>Xenocyprididae</taxon>
        <taxon>Xenocypridinae</taxon>
        <taxon>Xenocypridinae incertae sedis</taxon>
        <taxon>Anabarilius</taxon>
    </lineage>
</organism>
<sequence length="1233" mass="140830">MLEFMKEQFAEVNRKLDSLSFQISTLQTEMKWTNYASSYGKDENVIKNSWAKLTEFIKTAPAASTEEQKTRLAERFTTFFENTGTENSVANFYRYITENNPVSLNKNLLQLIIEKSNGDFNVLVQYSSYFTTLMVSGLKLNVFYYKLKGYDAEVKAKEAVTQLSNTLSAIQDALIECANGFETWAQKDAVKLSSEQFSSSKDLATDIKKHLESKFHWFKWIVIAHSKDAENEFIFGQSINFYAQEKTSVHIIHQERGSVVDQNTKDSIKSSLQKEMSFLSITMQCLTMKEELLSRFGAKATTHIQFLHAVTKPSDYAQTDVADIELICKAEHVIFRDFNIFLKGNIVKPPCSDVNCNHGECKPIKGTTQGFCKCHKMFHGPACEESIQNIIDYAALEGEIDGMIYKPVPDLTAIYFSVKDLKDYTKEIVESVRDDIQWTQIFVKYNLVIEKFRYINALHSQLKNSAINQRHYVSEVGAQFTGGHSFQFYLSGFHDMMMGTGFGVKQTILDMFRKSLVQDSQSQSGEPVECSKNYSDKIDYFVRYMFALEKEAVLAWSKYLLVTEKSENIDFVEKFFQKYISQQWKLFNKNGCGPLQAADLQNNYCEKPYHSTAGQQVKMKCGGPYKPFPEIAVCSGGKWSALPVCYTEQVNGRVECKSEGGATVCKASCSSGWGSATHPQPAEYKCSQSPCPSFIPHKCNDCTQSSVCKDNEVCTGTFGTCRDACLVKPCGVNTKCSSSNHDRSCTCVSPWKGDPYQGCRSQDLQWVQTGGVPSNAVRSNTQLAVCRAIGPDSGWHSGYVKDQYCTYEYDWGTKWASSYEVLVDPCGGRGWKWTEGAQWNMVPYDESKRFPGVKYYVCRDHEPKLDQSAVITVNGGCTMSYKQDYYVKCNIRFRHENHTCESFKYEFDTNNQIYWNCITFIIRETQDPSQIELHCTNDGGSLYSKITEDENQRQQEEERSLEHEQRFPQELDRGSESSRLGLSQATERGHEQHHKHTQVLHQQTEEYTAAIERDEVTDVEEKFKELLLKYQITEDKEIQHHQILDRIKKSQNELADQYSREHDLSAGSQFTFDQDKRYNKLSLTEKLKVLEASLQFNPHSSTEDAKDDEDQLLGLEKKYDFLFGLVEQLHSTNPTVAKQILLSLLDTISELSPQSREILGQMLLNRIWTPTEIMLFIFKSPAIKCDELDSVLDTAQTYHLDSKLVLSALTTENPLMFLQEKTAQRNSCCCCRK</sequence>
<dbReference type="GO" id="GO:0016020">
    <property type="term" value="C:membrane"/>
    <property type="evidence" value="ECO:0007669"/>
    <property type="project" value="InterPro"/>
</dbReference>
<dbReference type="PROSITE" id="PS00022">
    <property type="entry name" value="EGF_1"/>
    <property type="match status" value="1"/>
</dbReference>
<feature type="domain" description="SRCR" evidence="3">
    <location>
        <begin position="631"/>
        <end position="748"/>
    </location>
</feature>
<dbReference type="Proteomes" id="UP000281406">
    <property type="component" value="Unassembled WGS sequence"/>
</dbReference>
<evidence type="ECO:0000256" key="2">
    <source>
        <dbReference type="SAM" id="MobiDB-lite"/>
    </source>
</evidence>
<name>A0A3N0XZR0_ANAGA</name>
<feature type="compositionally biased region" description="Basic and acidic residues" evidence="2">
    <location>
        <begin position="947"/>
        <end position="976"/>
    </location>
</feature>